<sequence>MNWNFSLLTWCRPFPKKETIPRRLMGHLESRSTLQYCIPGSRDDQPISTCRFKVSLVCRESSSTPSTTQFHTSRSFCTLATRLELRQSGSPSFKNCRNPYPSRGHAVFVNRSFRFDRGAIFPALPPLIRQ</sequence>
<accession>S7Z5C0</accession>
<evidence type="ECO:0000313" key="2">
    <source>
        <dbReference type="Proteomes" id="UP000019376"/>
    </source>
</evidence>
<keyword evidence="2" id="KW-1185">Reference proteome</keyword>
<name>S7Z5C0_PENO1</name>
<dbReference type="EMBL" id="KB644408">
    <property type="protein sequence ID" value="EPS25715.1"/>
    <property type="molecule type" value="Genomic_DNA"/>
</dbReference>
<dbReference type="HOGENOM" id="CLU_1938871_0_0_1"/>
<dbReference type="Proteomes" id="UP000019376">
    <property type="component" value="Unassembled WGS sequence"/>
</dbReference>
<dbReference type="AlphaFoldDB" id="S7Z5C0"/>
<proteinExistence type="predicted"/>
<organism evidence="1 2">
    <name type="scientific">Penicillium oxalicum (strain 114-2 / CGMCC 5302)</name>
    <name type="common">Penicillium decumbens</name>
    <dbReference type="NCBI Taxonomy" id="933388"/>
    <lineage>
        <taxon>Eukaryota</taxon>
        <taxon>Fungi</taxon>
        <taxon>Dikarya</taxon>
        <taxon>Ascomycota</taxon>
        <taxon>Pezizomycotina</taxon>
        <taxon>Eurotiomycetes</taxon>
        <taxon>Eurotiomycetidae</taxon>
        <taxon>Eurotiales</taxon>
        <taxon>Aspergillaceae</taxon>
        <taxon>Penicillium</taxon>
    </lineage>
</organism>
<protein>
    <submittedName>
        <fullName evidence="1">Uncharacterized protein</fullName>
    </submittedName>
</protein>
<evidence type="ECO:0000313" key="1">
    <source>
        <dbReference type="EMBL" id="EPS25715.1"/>
    </source>
</evidence>
<reference evidence="1 2" key="1">
    <citation type="journal article" date="2013" name="PLoS ONE">
        <title>Genomic and secretomic analyses reveal unique features of the lignocellulolytic enzyme system of Penicillium decumbens.</title>
        <authorList>
            <person name="Liu G."/>
            <person name="Zhang L."/>
            <person name="Wei X."/>
            <person name="Zou G."/>
            <person name="Qin Y."/>
            <person name="Ma L."/>
            <person name="Li J."/>
            <person name="Zheng H."/>
            <person name="Wang S."/>
            <person name="Wang C."/>
            <person name="Xun L."/>
            <person name="Zhao G.-P."/>
            <person name="Zhou Z."/>
            <person name="Qu Y."/>
        </authorList>
    </citation>
    <scope>NUCLEOTIDE SEQUENCE [LARGE SCALE GENOMIC DNA]</scope>
    <source>
        <strain evidence="2">114-2 / CGMCC 5302</strain>
    </source>
</reference>
<gene>
    <name evidence="1" type="ORF">PDE_00649</name>
</gene>